<dbReference type="Gene3D" id="2.60.120.560">
    <property type="entry name" value="Exo-inulinase, domain 1"/>
    <property type="match status" value="2"/>
</dbReference>
<dbReference type="Pfam" id="PF13385">
    <property type="entry name" value="Laminin_G_3"/>
    <property type="match status" value="1"/>
</dbReference>
<evidence type="ECO:0000256" key="5">
    <source>
        <dbReference type="ARBA" id="ARBA00022737"/>
    </source>
</evidence>
<keyword evidence="11" id="KW-1185">Reference proteome</keyword>
<dbReference type="InterPro" id="IPR004843">
    <property type="entry name" value="Calcineurin-like_PHP"/>
</dbReference>
<evidence type="ECO:0000256" key="3">
    <source>
        <dbReference type="ARBA" id="ARBA00022525"/>
    </source>
</evidence>
<keyword evidence="3" id="KW-0964">Secreted</keyword>
<dbReference type="InterPro" id="IPR001343">
    <property type="entry name" value="Hemolysn_Ca-bd"/>
</dbReference>
<dbReference type="SUPFAM" id="SSF56300">
    <property type="entry name" value="Metallo-dependent phosphatases"/>
    <property type="match status" value="1"/>
</dbReference>
<dbReference type="Gene3D" id="2.60.40.10">
    <property type="entry name" value="Immunoglobulins"/>
    <property type="match status" value="2"/>
</dbReference>
<keyword evidence="7" id="KW-0472">Membrane</keyword>
<dbReference type="Pfam" id="PF06439">
    <property type="entry name" value="3keto-disac_hyd"/>
    <property type="match status" value="1"/>
</dbReference>
<feature type="compositionally biased region" description="Acidic residues" evidence="8">
    <location>
        <begin position="1591"/>
        <end position="1600"/>
    </location>
</feature>
<comment type="caution">
    <text evidence="10">The sequence shown here is derived from an EMBL/GenBank/DDBJ whole genome shotgun (WGS) entry which is preliminary data.</text>
</comment>
<dbReference type="InterPro" id="IPR018511">
    <property type="entry name" value="Hemolysin-typ_Ca-bd_CS"/>
</dbReference>
<keyword evidence="4" id="KW-0800">Toxin</keyword>
<evidence type="ECO:0000256" key="2">
    <source>
        <dbReference type="ARBA" id="ARBA00004613"/>
    </source>
</evidence>
<reference evidence="11" key="1">
    <citation type="journal article" date="2019" name="Int. J. Syst. Evol. Microbiol.">
        <title>The Global Catalogue of Microorganisms (GCM) 10K type strain sequencing project: providing services to taxonomists for standard genome sequencing and annotation.</title>
        <authorList>
            <consortium name="The Broad Institute Genomics Platform"/>
            <consortium name="The Broad Institute Genome Sequencing Center for Infectious Disease"/>
            <person name="Wu L."/>
            <person name="Ma J."/>
        </authorList>
    </citation>
    <scope>NUCLEOTIDE SEQUENCE [LARGE SCALE GENOMIC DNA]</scope>
    <source>
        <strain evidence="11">CGMCC 1.16444</strain>
    </source>
</reference>
<dbReference type="PANTHER" id="PTHR38340">
    <property type="entry name" value="S-LAYER PROTEIN"/>
    <property type="match status" value="1"/>
</dbReference>
<evidence type="ECO:0000313" key="11">
    <source>
        <dbReference type="Proteomes" id="UP001595796"/>
    </source>
</evidence>
<dbReference type="RefSeq" id="WP_379771179.1">
    <property type="nucleotide sequence ID" value="NZ_JBHSJF010000006.1"/>
</dbReference>
<feature type="region of interest" description="Disordered" evidence="8">
    <location>
        <begin position="2238"/>
        <end position="2274"/>
    </location>
</feature>
<proteinExistence type="predicted"/>
<feature type="region of interest" description="Disordered" evidence="8">
    <location>
        <begin position="2212"/>
        <end position="2231"/>
    </location>
</feature>
<dbReference type="InterPro" id="IPR011049">
    <property type="entry name" value="Serralysin-like_metalloprot_C"/>
</dbReference>
<evidence type="ECO:0000313" key="10">
    <source>
        <dbReference type="EMBL" id="MFC5069098.1"/>
    </source>
</evidence>
<dbReference type="Pfam" id="PF00353">
    <property type="entry name" value="HemolysinCabind"/>
    <property type="match status" value="7"/>
</dbReference>
<dbReference type="Gene3D" id="2.150.10.10">
    <property type="entry name" value="Serralysin-like metalloprotease, C-terminal"/>
    <property type="match status" value="2"/>
</dbReference>
<dbReference type="Gene3D" id="2.60.120.200">
    <property type="match status" value="1"/>
</dbReference>
<comment type="subcellular location">
    <subcellularLocation>
        <location evidence="1">Membrane</location>
    </subcellularLocation>
    <subcellularLocation>
        <location evidence="2">Secreted</location>
    </subcellularLocation>
</comment>
<evidence type="ECO:0000256" key="1">
    <source>
        <dbReference type="ARBA" id="ARBA00004370"/>
    </source>
</evidence>
<dbReference type="CDD" id="cd00146">
    <property type="entry name" value="PKD"/>
    <property type="match status" value="1"/>
</dbReference>
<name>A0ABV9Z2C4_9HYPH</name>
<evidence type="ECO:0000256" key="8">
    <source>
        <dbReference type="SAM" id="MobiDB-lite"/>
    </source>
</evidence>
<dbReference type="SUPFAM" id="SSF51120">
    <property type="entry name" value="beta-Roll"/>
    <property type="match status" value="5"/>
</dbReference>
<gene>
    <name evidence="10" type="ORF">ACFPFW_13860</name>
</gene>
<evidence type="ECO:0000256" key="4">
    <source>
        <dbReference type="ARBA" id="ARBA00022656"/>
    </source>
</evidence>
<dbReference type="Pfam" id="PF00149">
    <property type="entry name" value="Metallophos"/>
    <property type="match status" value="1"/>
</dbReference>
<evidence type="ECO:0000256" key="6">
    <source>
        <dbReference type="ARBA" id="ARBA00023026"/>
    </source>
</evidence>
<sequence length="2401" mass="249547">MVDQLNYPAANPQGGFLVDPGIAGTVSSYTMVFDINVATMGGYAALLQTDLNNASDAELFMRKSGSTFGIGHNQDYDGSAALGQWHRVAVTIDGDQMAKYIDGVLVDTQTITSGNLARFTLSDGGFLILADEDGETAPGSLNSFLFVDRAMTATEIGALGTSDGVSGILASAPEGTQATQFDFTGESFEPTFGNGTLVDRAAPPVEPDPDPVAVISQIKDMMVTPDEETLVIDLATVFQGEGLTYTVETAEGEVVNATITDGKLSLDFGDLGFSDVRVKATDGEGNVASDTFRVRVAGENAYTLAVLPDTQDYTDNAHLSHIFGDMTQWLVDQKDTMNIKFVMHVGDVTQNNLPGQWDIAEAALRKLDGKIPYSLLPGNHDQAAGGSAADHSSVYLDERFSPDKQEATNPDTFGGAYDQEQNSARNTYSTFEGTDGTKWLVLNMEFGPRDDVLRWAGDIIEENLDHRVIIVSHSLTDYAGRHDPLGGPLYDEGAGYDYGIGRDPQGANDGETVYRELLAKYPNISMTFSGHIFGDGAETNVSYSQYGNPVFEMLVNYQNGISREITGNGNEALGNNGGNGAMRLVVIDPDNNTISTETYFTEFDDYLDGYRVKPELDRDGLTGEYRGHQETFTDVNVGTPDLFAMAKAGDDLFVEAGDGSDAALVNLDASTSLNPKSEGLTYEWLNEDGDVVATGQKPSVEFDLGKHELTLKVTDTNGLVTTDKVVIVVRGEDTLLVENFNDGDAAGWSTGPDQGITVGVGTAADFGIPALGPEDKVGHVPALSSGEKFFLSPLPGVPAGTVITSYTLVYDLYVPLATASEYTSLFQTDVNNASDAELFIRKTGATTGGIGIGGNYPGAFQYDAWQRIAFVVEDQGNGNVLISKYIEGQKVGEQTMPADRFAFDVSKGGLIFSDEDGENSNLYVSSLLITDKVYTDQEIADLGGAKAGGITQSAPSLYASQFDFNDDDLAPTYGPGHIGMGQGGETGPFLLKGTVFSRPDAEAGMPAPEGALWDMSDAAGNKLVWTGEGANDWANYVLEAGVTSMDNDAVGVVFYYQDDENYYRFTLDGETNRREIVKVQDGVETVLASTEAGYQFNVELKLKVAVIDGVINAFLGDKNVFGGPVVDATNPLTHGTVGLYSSGQRSSIFDDIAVTRADLTAHAGEDQRVFDTDGDGHVAVTLHADGSYGLTDIVSWVWTNEDGEQVATGKNPTVDFDAGVNKLTLTVTDGSGKTSTDRVDVEVVAKDKLLVSEDFSSAASLSKWTIVDEGEFGGIGADGKSSDWVLVDGKLQQNSDLQSRELTWDGASNPDYWQRGWSPLGDGVNVLRVGTYALYNDPAAKDWDDYSVQATVQTPDNDGLGFLFHYTDANNYYKLELDAEGTLDRDPGNGAGSVFNLLRMRDGVEEILGQVPGKYEPGKAFELRVDIVDNRITAFINGEEIFAYAIEDHGNEKGTVGLYSWGNQGLSFDNVTVVDLSDAEPPVGDLVLIGDEFDNELTGDIGDDEIIGLAGDDTLTGAAGDDSINAGEGDDLVDAGEGDDLVEGGEGDDDIQGGAGDDELLGGEGDDVIDGGEGYDTIDGEAGNDTLIAGEGDDVSGGEGDDEIQVSIESGLPASLDGGEGDDTVRLGGAGTAALGETTDVENLVVAGGTWSVADSDYSTVSIEDGATVTSAVVLNNEDVLTVETGGKLLANNAVTWTGGDVVVDNSGLIEGSRTLQTTAGASGDLEFNNLAGGTIRGQISPGASGAATATITLNNSGVIEASSGGRVIDFRSFDGSGGRATINNLAGGVIRNTGLTSGDADVLRPGQNGTVNNWGTIIAAEGLVGGGDLIDFQSDTGGKVNNYAGGLMEGSRHVVTGDHAVTVVNDGTMIGRNGSAVNIDNDGSEADKVFITNRGTMEGRSAELADSDGDAIDVDGLVQILNYGKIKGLGAEGYHDGEPNVSEGIAIGGGTIVNNASGEIYGYGRGIQVDNSSNENALGATLIVNDGLIQGDGHGPEGVDPADAARFDLRGNEAINLVGNYADELINNSAGRIVGGVSMGGGNDVLSNSGSITATGGSAIDMGAGDDVVNLYIGSTISGTILLGEGNDRITMNSYLGAVTVDAGDGNDDITTSFGDDLIYGGAGNDYIYGAEGNDTIFAGSGDDTILADLGNDTIDGGDGFDTLFLARATGPITVDFAAGKVSAEGIGSDTFTNIESLLFGAGDDVITGGNGNDGIDGGEGNDTVKGGAGDDLVAGGAGNDLVDGGSGDDTVSGGIGNDTLKGGSGNDLVDGGEGNDLIDAGSGDDVITAGAGNDTVDAGSGVDRIEGGAGDDLLKGGSGQDTFVFAAGFGHDTISDFATSGASADVLEFSIDVFADFASAMASATQVGSDVVFTIDGDTTLTLDHVKLANLGADDFRFV</sequence>
<feature type="compositionally biased region" description="Gly residues" evidence="8">
    <location>
        <begin position="2212"/>
        <end position="2222"/>
    </location>
</feature>
<dbReference type="InterPro" id="IPR035986">
    <property type="entry name" value="PKD_dom_sf"/>
</dbReference>
<dbReference type="Gene3D" id="2.160.20.160">
    <property type="match status" value="2"/>
</dbReference>
<feature type="region of interest" description="Disordered" evidence="8">
    <location>
        <begin position="1519"/>
        <end position="1600"/>
    </location>
</feature>
<evidence type="ECO:0000259" key="9">
    <source>
        <dbReference type="SMART" id="SM00089"/>
    </source>
</evidence>
<protein>
    <submittedName>
        <fullName evidence="10">Family 16 glycoside hydrolase</fullName>
    </submittedName>
</protein>
<keyword evidence="10" id="KW-0378">Hydrolase</keyword>
<accession>A0ABV9Z2C4</accession>
<dbReference type="SMART" id="SM00089">
    <property type="entry name" value="PKD"/>
    <property type="match status" value="2"/>
</dbReference>
<dbReference type="InterPro" id="IPR003995">
    <property type="entry name" value="RTX_toxin_determinant-A"/>
</dbReference>
<dbReference type="SUPFAM" id="SSF49299">
    <property type="entry name" value="PKD domain"/>
    <property type="match status" value="1"/>
</dbReference>
<dbReference type="InterPro" id="IPR010496">
    <property type="entry name" value="AL/BT2_dom"/>
</dbReference>
<dbReference type="Gene3D" id="3.60.21.10">
    <property type="match status" value="1"/>
</dbReference>
<dbReference type="Proteomes" id="UP001595796">
    <property type="component" value="Unassembled WGS sequence"/>
</dbReference>
<dbReference type="PANTHER" id="PTHR38340:SF1">
    <property type="entry name" value="S-LAYER PROTEIN"/>
    <property type="match status" value="1"/>
</dbReference>
<keyword evidence="6" id="KW-0843">Virulence</keyword>
<dbReference type="InterPro" id="IPR013320">
    <property type="entry name" value="ConA-like_dom_sf"/>
</dbReference>
<feature type="compositionally biased region" description="Acidic residues" evidence="8">
    <location>
        <begin position="1528"/>
        <end position="1570"/>
    </location>
</feature>
<organism evidence="10 11">
    <name type="scientific">Flaviflagellibacter deserti</name>
    <dbReference type="NCBI Taxonomy" id="2267266"/>
    <lineage>
        <taxon>Bacteria</taxon>
        <taxon>Pseudomonadati</taxon>
        <taxon>Pseudomonadota</taxon>
        <taxon>Alphaproteobacteria</taxon>
        <taxon>Hyphomicrobiales</taxon>
        <taxon>Flaviflagellibacter</taxon>
    </lineage>
</organism>
<dbReference type="InterPro" id="IPR050557">
    <property type="entry name" value="RTX_toxin/Mannuronan_C5-epim"/>
</dbReference>
<feature type="domain" description="PKD/Chitinase" evidence="9">
    <location>
        <begin position="650"/>
        <end position="731"/>
    </location>
</feature>
<dbReference type="PRINTS" id="PR01488">
    <property type="entry name" value="RTXTOXINA"/>
</dbReference>
<dbReference type="InterPro" id="IPR013783">
    <property type="entry name" value="Ig-like_fold"/>
</dbReference>
<dbReference type="SUPFAM" id="SSF49899">
    <property type="entry name" value="Concanavalin A-like lectins/glucanases"/>
    <property type="match status" value="1"/>
</dbReference>
<keyword evidence="5" id="KW-0677">Repeat</keyword>
<dbReference type="EMBL" id="JBHSJF010000006">
    <property type="protein sequence ID" value="MFC5069098.1"/>
    <property type="molecule type" value="Genomic_DNA"/>
</dbReference>
<feature type="compositionally biased region" description="Low complexity" evidence="8">
    <location>
        <begin position="2238"/>
        <end position="2254"/>
    </location>
</feature>
<dbReference type="InterPro" id="IPR029052">
    <property type="entry name" value="Metallo-depent_PP-like"/>
</dbReference>
<feature type="domain" description="PKD/Chitinase" evidence="9">
    <location>
        <begin position="1167"/>
        <end position="1246"/>
    </location>
</feature>
<dbReference type="PRINTS" id="PR00313">
    <property type="entry name" value="CABNDNGRPT"/>
</dbReference>
<dbReference type="PROSITE" id="PS00330">
    <property type="entry name" value="HEMOLYSIN_CALCIUM"/>
    <property type="match status" value="4"/>
</dbReference>
<dbReference type="InterPro" id="IPR022409">
    <property type="entry name" value="PKD/Chitinase_dom"/>
</dbReference>
<evidence type="ECO:0000256" key="7">
    <source>
        <dbReference type="ARBA" id="ARBA00023136"/>
    </source>
</evidence>
<dbReference type="GO" id="GO:0016787">
    <property type="term" value="F:hydrolase activity"/>
    <property type="evidence" value="ECO:0007669"/>
    <property type="project" value="UniProtKB-KW"/>
</dbReference>